<evidence type="ECO:0000256" key="2">
    <source>
        <dbReference type="ARBA" id="ARBA00008018"/>
    </source>
</evidence>
<gene>
    <name evidence="5" type="ORF">ZIOFF_017487</name>
</gene>
<dbReference type="PANTHER" id="PTHR13516">
    <property type="entry name" value="RIBONUCLEASE P SUBUNIT P25"/>
    <property type="match status" value="1"/>
</dbReference>
<feature type="domain" description="DNA/RNA-binding protein Alba-like" evidence="4">
    <location>
        <begin position="19"/>
        <end position="83"/>
    </location>
</feature>
<keyword evidence="6" id="KW-1185">Reference proteome</keyword>
<reference evidence="5 6" key="1">
    <citation type="submission" date="2020-08" db="EMBL/GenBank/DDBJ databases">
        <title>Plant Genome Project.</title>
        <authorList>
            <person name="Zhang R.-G."/>
        </authorList>
    </citation>
    <scope>NUCLEOTIDE SEQUENCE [LARGE SCALE GENOMIC DNA]</scope>
    <source>
        <tissue evidence="5">Rhizome</tissue>
    </source>
</reference>
<comment type="similarity">
    <text evidence="2">Belongs to the histone-like Alba family.</text>
</comment>
<dbReference type="PANTHER" id="PTHR13516:SF3">
    <property type="entry name" value="ALBA DNA_RNA-BINDING PROTEIN"/>
    <property type="match status" value="1"/>
</dbReference>
<evidence type="ECO:0000256" key="3">
    <source>
        <dbReference type="ARBA" id="ARBA00023242"/>
    </source>
</evidence>
<evidence type="ECO:0000259" key="4">
    <source>
        <dbReference type="Pfam" id="PF01918"/>
    </source>
</evidence>
<evidence type="ECO:0000256" key="1">
    <source>
        <dbReference type="ARBA" id="ARBA00004123"/>
    </source>
</evidence>
<dbReference type="GO" id="GO:0003723">
    <property type="term" value="F:RNA binding"/>
    <property type="evidence" value="ECO:0007669"/>
    <property type="project" value="TreeGrafter"/>
</dbReference>
<dbReference type="InterPro" id="IPR036882">
    <property type="entry name" value="Alba-like_dom_sf"/>
</dbReference>
<dbReference type="AlphaFoldDB" id="A0A8J5HT67"/>
<evidence type="ECO:0000313" key="6">
    <source>
        <dbReference type="Proteomes" id="UP000734854"/>
    </source>
</evidence>
<evidence type="ECO:0000313" key="5">
    <source>
        <dbReference type="EMBL" id="KAG6520431.1"/>
    </source>
</evidence>
<dbReference type="GO" id="GO:0005634">
    <property type="term" value="C:nucleus"/>
    <property type="evidence" value="ECO:0007669"/>
    <property type="project" value="UniProtKB-SubCell"/>
</dbReference>
<dbReference type="Proteomes" id="UP000734854">
    <property type="component" value="Unassembled WGS sequence"/>
</dbReference>
<dbReference type="Gene3D" id="3.30.110.20">
    <property type="entry name" value="Alba-like domain"/>
    <property type="match status" value="1"/>
</dbReference>
<dbReference type="Pfam" id="PF01918">
    <property type="entry name" value="Alba"/>
    <property type="match status" value="1"/>
</dbReference>
<comment type="subcellular location">
    <subcellularLocation>
        <location evidence="1">Nucleus</location>
    </subcellularLocation>
</comment>
<organism evidence="5 6">
    <name type="scientific">Zingiber officinale</name>
    <name type="common">Ginger</name>
    <name type="synonym">Amomum zingiber</name>
    <dbReference type="NCBI Taxonomy" id="94328"/>
    <lineage>
        <taxon>Eukaryota</taxon>
        <taxon>Viridiplantae</taxon>
        <taxon>Streptophyta</taxon>
        <taxon>Embryophyta</taxon>
        <taxon>Tracheophyta</taxon>
        <taxon>Spermatophyta</taxon>
        <taxon>Magnoliopsida</taxon>
        <taxon>Liliopsida</taxon>
        <taxon>Zingiberales</taxon>
        <taxon>Zingiberaceae</taxon>
        <taxon>Zingiber</taxon>
    </lineage>
</organism>
<dbReference type="InterPro" id="IPR051958">
    <property type="entry name" value="Alba-like_NAB"/>
</dbReference>
<dbReference type="SUPFAM" id="SSF82704">
    <property type="entry name" value="AlbA-like"/>
    <property type="match status" value="1"/>
</dbReference>
<protein>
    <recommendedName>
        <fullName evidence="4">DNA/RNA-binding protein Alba-like domain-containing protein</fullName>
    </recommendedName>
</protein>
<dbReference type="InterPro" id="IPR002775">
    <property type="entry name" value="DNA/RNA-bd_Alba-like"/>
</dbReference>
<comment type="caution">
    <text evidence="5">The sequence shown here is derived from an EMBL/GenBank/DDBJ whole genome shotgun (WGS) entry which is preliminary data.</text>
</comment>
<proteinExistence type="inferred from homology"/>
<dbReference type="EMBL" id="JACMSC010000005">
    <property type="protein sequence ID" value="KAG6520431.1"/>
    <property type="molecule type" value="Genomic_DNA"/>
</dbReference>
<sequence length="164" mass="19082">MDRYQKVEQPRPESTISENEVRITSQGVIRNYVSYATSLFQQDKLVREIVLKAMGQAISKAVAVAEIVKKRNRGLYQDTAISSVSITDVWEPIEEGLVPLSLNIFADHIVSEYFATTLMYQVPLEQPRRQPRYQQPQQQLQFKIKQERNQFNEGTFIALMFFTY</sequence>
<keyword evidence="3" id="KW-0539">Nucleus</keyword>
<accession>A0A8J5HT67</accession>
<name>A0A8J5HT67_ZINOF</name>